<dbReference type="VEuPathDB" id="MicrosporidiaDB:HERIO_2473"/>
<evidence type="ECO:0000259" key="2">
    <source>
        <dbReference type="PROSITE" id="PS50055"/>
    </source>
</evidence>
<dbReference type="AlphaFoldDB" id="A0A1X0QH72"/>
<accession>A0A1X0QH72</accession>
<dbReference type="InterPro" id="IPR000387">
    <property type="entry name" value="Tyr_Pase_dom"/>
</dbReference>
<gene>
    <name evidence="4" type="primary">PTPRC</name>
    <name evidence="4" type="ORF">A0H76_1348</name>
</gene>
<evidence type="ECO:0000256" key="1">
    <source>
        <dbReference type="ARBA" id="ARBA00009649"/>
    </source>
</evidence>
<proteinExistence type="inferred from homology"/>
<dbReference type="PROSITE" id="PS00383">
    <property type="entry name" value="TYR_PHOSPHATASE_1"/>
    <property type="match status" value="1"/>
</dbReference>
<dbReference type="SMART" id="SM00194">
    <property type="entry name" value="PTPc"/>
    <property type="match status" value="1"/>
</dbReference>
<dbReference type="InterPro" id="IPR029021">
    <property type="entry name" value="Prot-tyrosine_phosphatase-like"/>
</dbReference>
<dbReference type="EMBL" id="LTAI01000289">
    <property type="protein sequence ID" value="ORD99130.1"/>
    <property type="molecule type" value="Genomic_DNA"/>
</dbReference>
<dbReference type="InterPro" id="IPR050348">
    <property type="entry name" value="Protein-Tyr_Phosphatase"/>
</dbReference>
<dbReference type="Pfam" id="PF00102">
    <property type="entry name" value="Y_phosphatase"/>
    <property type="match status" value="1"/>
</dbReference>
<feature type="domain" description="Tyrosine specific protein phosphatases" evidence="3">
    <location>
        <begin position="174"/>
        <end position="229"/>
    </location>
</feature>
<dbReference type="PANTHER" id="PTHR19134">
    <property type="entry name" value="RECEPTOR-TYPE TYROSINE-PROTEIN PHOSPHATASE"/>
    <property type="match status" value="1"/>
</dbReference>
<sequence>MKKIPLNNELIKKREYFVSLLKKKEYDILIQEMNKIGKKYMIQCTKYDRFRDITPYDTNVSCYYKVPYINASFVDRFIVCQDPKVEYFDVFYQFIAASEIKLIVSLTHDSKFFPEYTIEFEDQNFRVEKITFNCRIITRIVCKVWKDHSVVDWNVLDELYHKIIGYKSFNHRYEILVHCKAGVGRTGCLIGYILLKNLKNKTIKVNKSVFIDLLIYLRSCRNYFIQTAE</sequence>
<dbReference type="PRINTS" id="PR00700">
    <property type="entry name" value="PRTYPHPHTASE"/>
</dbReference>
<dbReference type="GO" id="GO:0004725">
    <property type="term" value="F:protein tyrosine phosphatase activity"/>
    <property type="evidence" value="ECO:0007669"/>
    <property type="project" value="InterPro"/>
</dbReference>
<evidence type="ECO:0000313" key="4">
    <source>
        <dbReference type="EMBL" id="ORD99130.1"/>
    </source>
</evidence>
<evidence type="ECO:0000259" key="3">
    <source>
        <dbReference type="PROSITE" id="PS50056"/>
    </source>
</evidence>
<dbReference type="PANTHER" id="PTHR19134:SF536">
    <property type="entry name" value="TYROSINE-PROTEIN PHOSPHATASE DOMAIN-CONTAINING PROTEIN"/>
    <property type="match status" value="1"/>
</dbReference>
<dbReference type="VEuPathDB" id="MicrosporidiaDB:A0H76_1348"/>
<comment type="caution">
    <text evidence="4">The sequence shown here is derived from an EMBL/GenBank/DDBJ whole genome shotgun (WGS) entry which is preliminary data.</text>
</comment>
<protein>
    <submittedName>
        <fullName evidence="4">PTPRC</fullName>
    </submittedName>
</protein>
<dbReference type="Proteomes" id="UP000192501">
    <property type="component" value="Unassembled WGS sequence"/>
</dbReference>
<dbReference type="SMART" id="SM00404">
    <property type="entry name" value="PTPc_motif"/>
    <property type="match status" value="1"/>
</dbReference>
<dbReference type="PROSITE" id="PS50055">
    <property type="entry name" value="TYR_PHOSPHATASE_PTP"/>
    <property type="match status" value="1"/>
</dbReference>
<dbReference type="SUPFAM" id="SSF52799">
    <property type="entry name" value="(Phosphotyrosine protein) phosphatases II"/>
    <property type="match status" value="1"/>
</dbReference>
<dbReference type="InterPro" id="IPR016130">
    <property type="entry name" value="Tyr_Pase_AS"/>
</dbReference>
<dbReference type="PROSITE" id="PS50056">
    <property type="entry name" value="TYR_PHOSPHATASE_2"/>
    <property type="match status" value="1"/>
</dbReference>
<evidence type="ECO:0000313" key="5">
    <source>
        <dbReference type="Proteomes" id="UP000192501"/>
    </source>
</evidence>
<name>A0A1X0QH72_9MICR</name>
<comment type="similarity">
    <text evidence="1">Belongs to the protein-tyrosine phosphatase family. Non-receptor class subfamily.</text>
</comment>
<dbReference type="InterPro" id="IPR000242">
    <property type="entry name" value="PTP_cat"/>
</dbReference>
<feature type="domain" description="Tyrosine-protein phosphatase" evidence="2">
    <location>
        <begin position="48"/>
        <end position="229"/>
    </location>
</feature>
<dbReference type="InterPro" id="IPR003595">
    <property type="entry name" value="Tyr_Pase_cat"/>
</dbReference>
<dbReference type="Gene3D" id="3.90.190.10">
    <property type="entry name" value="Protein tyrosine phosphatase superfamily"/>
    <property type="match status" value="2"/>
</dbReference>
<reference evidence="4 5" key="1">
    <citation type="journal article" date="2017" name="Environ. Microbiol.">
        <title>Decay of the glycolytic pathway and adaptation to intranuclear parasitism within Enterocytozoonidae microsporidia.</title>
        <authorList>
            <person name="Wiredu Boakye D."/>
            <person name="Jaroenlak P."/>
            <person name="Prachumwat A."/>
            <person name="Williams T.A."/>
            <person name="Bateman K.S."/>
            <person name="Itsathitphaisarn O."/>
            <person name="Sritunyalucksana K."/>
            <person name="Paszkiewicz K.H."/>
            <person name="Moore K.A."/>
            <person name="Stentiford G.D."/>
            <person name="Williams B.A."/>
        </authorList>
    </citation>
    <scope>NUCLEOTIDE SEQUENCE [LARGE SCALE GENOMIC DNA]</scope>
    <source>
        <strain evidence="5">canceri</strain>
    </source>
</reference>
<organism evidence="4 5">
    <name type="scientific">Hepatospora eriocheir</name>
    <dbReference type="NCBI Taxonomy" id="1081669"/>
    <lineage>
        <taxon>Eukaryota</taxon>
        <taxon>Fungi</taxon>
        <taxon>Fungi incertae sedis</taxon>
        <taxon>Microsporidia</taxon>
        <taxon>Hepatosporidae</taxon>
        <taxon>Hepatospora</taxon>
    </lineage>
</organism>